<dbReference type="Pfam" id="PF02778">
    <property type="entry name" value="tRNA_int_endo_N"/>
    <property type="match status" value="1"/>
</dbReference>
<comment type="catalytic activity">
    <reaction evidence="3">
        <text>pretRNA = a 3'-half-tRNA molecule with a 5'-OH end + a 5'-half-tRNA molecule with a 2',3'-cyclic phosphate end + an intron with a 2',3'-cyclic phosphate and a 5'-hydroxyl terminus.</text>
        <dbReference type="EC" id="4.6.1.16"/>
    </reaction>
</comment>
<evidence type="ECO:0000313" key="7">
    <source>
        <dbReference type="Proteomes" id="UP000775213"/>
    </source>
</evidence>
<evidence type="ECO:0000313" key="6">
    <source>
        <dbReference type="EMBL" id="KAH0468980.1"/>
    </source>
</evidence>
<name>A0AAV7HNU8_DENCH</name>
<keyword evidence="7" id="KW-1185">Reference proteome</keyword>
<gene>
    <name evidence="6" type="ORF">IEQ34_002212</name>
</gene>
<dbReference type="Proteomes" id="UP000775213">
    <property type="component" value="Unassembled WGS sequence"/>
</dbReference>
<reference evidence="6 7" key="1">
    <citation type="journal article" date="2021" name="Hortic Res">
        <title>Chromosome-scale assembly of the Dendrobium chrysotoxum genome enhances the understanding of orchid evolution.</title>
        <authorList>
            <person name="Zhang Y."/>
            <person name="Zhang G.Q."/>
            <person name="Zhang D."/>
            <person name="Liu X.D."/>
            <person name="Xu X.Y."/>
            <person name="Sun W.H."/>
            <person name="Yu X."/>
            <person name="Zhu X."/>
            <person name="Wang Z.W."/>
            <person name="Zhao X."/>
            <person name="Zhong W.Y."/>
            <person name="Chen H."/>
            <person name="Yin W.L."/>
            <person name="Huang T."/>
            <person name="Niu S.C."/>
            <person name="Liu Z.J."/>
        </authorList>
    </citation>
    <scope>NUCLEOTIDE SEQUENCE [LARGE SCALE GENOMIC DNA]</scope>
    <source>
        <strain evidence="6">Lindl</strain>
    </source>
</reference>
<dbReference type="InterPro" id="IPR006676">
    <property type="entry name" value="tRNA_splic"/>
</dbReference>
<dbReference type="GO" id="GO:0000214">
    <property type="term" value="C:tRNA-intron endonuclease complex"/>
    <property type="evidence" value="ECO:0007669"/>
    <property type="project" value="TreeGrafter"/>
</dbReference>
<dbReference type="AlphaFoldDB" id="A0AAV7HNU8"/>
<dbReference type="GO" id="GO:0000379">
    <property type="term" value="P:tRNA-type intron splice site recognition and cleavage"/>
    <property type="evidence" value="ECO:0007669"/>
    <property type="project" value="TreeGrafter"/>
</dbReference>
<dbReference type="Pfam" id="PF01974">
    <property type="entry name" value="tRNA_int_endo"/>
    <property type="match status" value="1"/>
</dbReference>
<dbReference type="GO" id="GO:0003676">
    <property type="term" value="F:nucleic acid binding"/>
    <property type="evidence" value="ECO:0007669"/>
    <property type="project" value="InterPro"/>
</dbReference>
<dbReference type="InterPro" id="IPR006677">
    <property type="entry name" value="tRNA_intron_Endonuc_cat-like"/>
</dbReference>
<dbReference type="EMBL" id="JAGFBR010000003">
    <property type="protein sequence ID" value="KAH0468980.1"/>
    <property type="molecule type" value="Genomic_DNA"/>
</dbReference>
<feature type="domain" description="tRNA intron endonuclease N-terminal" evidence="5">
    <location>
        <begin position="40"/>
        <end position="111"/>
    </location>
</feature>
<evidence type="ECO:0000259" key="4">
    <source>
        <dbReference type="Pfam" id="PF01974"/>
    </source>
</evidence>
<accession>A0AAV7HNU8</accession>
<dbReference type="InterPro" id="IPR011856">
    <property type="entry name" value="tRNA_endonuc-like_dom_sf"/>
</dbReference>
<dbReference type="CDD" id="cd22363">
    <property type="entry name" value="tRNA-intron_lyase_C"/>
    <property type="match status" value="1"/>
</dbReference>
<feature type="domain" description="tRNA intron endonuclease catalytic" evidence="4">
    <location>
        <begin position="122"/>
        <end position="209"/>
    </location>
</feature>
<sequence>MELSGSRWKGKGFADIAAENPMSEIVRSLKCCLTQSKATAMLSGCVSLLEAKTELADLLNRSCFGRQITTSEKANHWFQLSSEETFYMLHDLQSLTIINQTESPLSELELWNYMKINKETFPELYMAYAHLRRKNWVVRTGAQYGADFVAYRHHPALVHSDYAVVVLQEGDGIVQKNARLRTWSDLQCSLRVSGSVAKTLLVLFVNRNGSDGAFPSCLQHFSVEERTITRWVAEQCRQDDCLEKGCRHELNE</sequence>
<dbReference type="EC" id="4.6.1.16" evidence="2"/>
<proteinExistence type="inferred from homology"/>
<dbReference type="PANTHER" id="PTHR21227:SF0">
    <property type="entry name" value="TRNA-SPLICING ENDONUCLEASE SUBUNIT SEN2"/>
    <property type="match status" value="1"/>
</dbReference>
<dbReference type="Gene3D" id="3.40.1350.10">
    <property type="match status" value="1"/>
</dbReference>
<evidence type="ECO:0000256" key="1">
    <source>
        <dbReference type="ARBA" id="ARBA00008078"/>
    </source>
</evidence>
<evidence type="ECO:0000256" key="2">
    <source>
        <dbReference type="ARBA" id="ARBA00012573"/>
    </source>
</evidence>
<dbReference type="GO" id="GO:0005737">
    <property type="term" value="C:cytoplasm"/>
    <property type="evidence" value="ECO:0007669"/>
    <property type="project" value="TreeGrafter"/>
</dbReference>
<evidence type="ECO:0000259" key="5">
    <source>
        <dbReference type="Pfam" id="PF02778"/>
    </source>
</evidence>
<comment type="caution">
    <text evidence="6">The sequence shown here is derived from an EMBL/GenBank/DDBJ whole genome shotgun (WGS) entry which is preliminary data.</text>
</comment>
<dbReference type="GO" id="GO:0000213">
    <property type="term" value="F:tRNA-intron lyase activity"/>
    <property type="evidence" value="ECO:0007669"/>
    <property type="project" value="UniProtKB-EC"/>
</dbReference>
<dbReference type="SUPFAM" id="SSF53032">
    <property type="entry name" value="tRNA-intron endonuclease catalytic domain-like"/>
    <property type="match status" value="1"/>
</dbReference>
<dbReference type="PANTHER" id="PTHR21227">
    <property type="entry name" value="TRNA-SPLICING ENDONUCLEASE SUBUNIT SEN2"/>
    <property type="match status" value="1"/>
</dbReference>
<dbReference type="InterPro" id="IPR036167">
    <property type="entry name" value="tRNA_intron_Endo_cat-like_sf"/>
</dbReference>
<protein>
    <recommendedName>
        <fullName evidence="2">tRNA-intron lyase</fullName>
        <ecNumber evidence="2">4.6.1.16</ecNumber>
    </recommendedName>
</protein>
<organism evidence="6 7">
    <name type="scientific">Dendrobium chrysotoxum</name>
    <name type="common">Orchid</name>
    <dbReference type="NCBI Taxonomy" id="161865"/>
    <lineage>
        <taxon>Eukaryota</taxon>
        <taxon>Viridiplantae</taxon>
        <taxon>Streptophyta</taxon>
        <taxon>Embryophyta</taxon>
        <taxon>Tracheophyta</taxon>
        <taxon>Spermatophyta</taxon>
        <taxon>Magnoliopsida</taxon>
        <taxon>Liliopsida</taxon>
        <taxon>Asparagales</taxon>
        <taxon>Orchidaceae</taxon>
        <taxon>Epidendroideae</taxon>
        <taxon>Malaxideae</taxon>
        <taxon>Dendrobiinae</taxon>
        <taxon>Dendrobium</taxon>
    </lineage>
</organism>
<dbReference type="NCBIfam" id="TIGR00324">
    <property type="entry name" value="endA"/>
    <property type="match status" value="1"/>
</dbReference>
<evidence type="ECO:0000256" key="3">
    <source>
        <dbReference type="ARBA" id="ARBA00034031"/>
    </source>
</evidence>
<dbReference type="InterPro" id="IPR006678">
    <property type="entry name" value="tRNA_intron_Endonuc_N"/>
</dbReference>
<comment type="similarity">
    <text evidence="1">Belongs to the tRNA-intron endonuclease family.</text>
</comment>